<keyword evidence="3" id="KW-1185">Reference proteome</keyword>
<proteinExistence type="predicted"/>
<feature type="compositionally biased region" description="Basic and acidic residues" evidence="1">
    <location>
        <begin position="108"/>
        <end position="117"/>
    </location>
</feature>
<evidence type="ECO:0000313" key="2">
    <source>
        <dbReference type="EMBL" id="KAJ9612368.1"/>
    </source>
</evidence>
<sequence>METPRRRVYSFSSNETILEIYSSSPPSSTGMPDREATFACQSPANDLLAPLRPDAQSRKRSYDAFQRTIEFVEERQSSAVVEDDEEEGNDSEESINWDESSEDEEEQERQRYPKEPEGQSTFPRTIGFWFDSWVAQVGANAVNIDLQALCAGMQLWRATNEVPRVPTHLVQTTQSSSSITPYCANALRDEDGSFASQSDWDALLLEMKALAKDRHQGRKRRGERRRNVAAWASWGAKERAKERGEFVEEQEVGYELEREVDGQKWIVKLGYRRKDAVVEDMDLDLDEEFSNSETLKESHGGKR</sequence>
<dbReference type="Proteomes" id="UP001172673">
    <property type="component" value="Unassembled WGS sequence"/>
</dbReference>
<protein>
    <submittedName>
        <fullName evidence="2">Uncharacterized protein</fullName>
    </submittedName>
</protein>
<organism evidence="2 3">
    <name type="scientific">Cladophialophora chaetospira</name>
    <dbReference type="NCBI Taxonomy" id="386627"/>
    <lineage>
        <taxon>Eukaryota</taxon>
        <taxon>Fungi</taxon>
        <taxon>Dikarya</taxon>
        <taxon>Ascomycota</taxon>
        <taxon>Pezizomycotina</taxon>
        <taxon>Eurotiomycetes</taxon>
        <taxon>Chaetothyriomycetidae</taxon>
        <taxon>Chaetothyriales</taxon>
        <taxon>Herpotrichiellaceae</taxon>
        <taxon>Cladophialophora</taxon>
    </lineage>
</organism>
<reference evidence="2" key="1">
    <citation type="submission" date="2022-10" db="EMBL/GenBank/DDBJ databases">
        <title>Culturing micro-colonial fungi from biological soil crusts in the Mojave desert and describing Neophaeococcomyces mojavensis, and introducing the new genera and species Taxawa tesnikishii.</title>
        <authorList>
            <person name="Kurbessoian T."/>
            <person name="Stajich J.E."/>
        </authorList>
    </citation>
    <scope>NUCLEOTIDE SEQUENCE</scope>
    <source>
        <strain evidence="2">TK_41</strain>
    </source>
</reference>
<feature type="compositionally biased region" description="Acidic residues" evidence="1">
    <location>
        <begin position="81"/>
        <end position="107"/>
    </location>
</feature>
<name>A0AA38XF75_9EURO</name>
<feature type="region of interest" description="Disordered" evidence="1">
    <location>
        <begin position="75"/>
        <end position="119"/>
    </location>
</feature>
<evidence type="ECO:0000256" key="1">
    <source>
        <dbReference type="SAM" id="MobiDB-lite"/>
    </source>
</evidence>
<evidence type="ECO:0000313" key="3">
    <source>
        <dbReference type="Proteomes" id="UP001172673"/>
    </source>
</evidence>
<gene>
    <name evidence="2" type="ORF">H2200_003965</name>
</gene>
<accession>A0AA38XF75</accession>
<dbReference type="AlphaFoldDB" id="A0AA38XF75"/>
<comment type="caution">
    <text evidence="2">The sequence shown here is derived from an EMBL/GenBank/DDBJ whole genome shotgun (WGS) entry which is preliminary data.</text>
</comment>
<dbReference type="EMBL" id="JAPDRK010000005">
    <property type="protein sequence ID" value="KAJ9612368.1"/>
    <property type="molecule type" value="Genomic_DNA"/>
</dbReference>